<dbReference type="PANTHER" id="PTHR38664">
    <property type="entry name" value="SLR0058 PROTEIN"/>
    <property type="match status" value="1"/>
</dbReference>
<dbReference type="PANTHER" id="PTHR38664:SF1">
    <property type="entry name" value="SLR0058 PROTEIN"/>
    <property type="match status" value="1"/>
</dbReference>
<evidence type="ECO:0000313" key="2">
    <source>
        <dbReference type="EMBL" id="HJC89178.1"/>
    </source>
</evidence>
<accession>A0A9D2QL70</accession>
<sequence length="111" mass="12202">MDITEGIRKIFLAGVGAVATTGEAAKSLIDTLVEKGELTVEQGKALNEELKKSAKDKMNRHVTVHVVNEFKDVYSAVDKMSKEELESLKKRLNELTAEKDGEENPDDPAES</sequence>
<protein>
    <submittedName>
        <fullName evidence="2">Phasin family protein</fullName>
    </submittedName>
</protein>
<feature type="coiled-coil region" evidence="1">
    <location>
        <begin position="78"/>
        <end position="105"/>
    </location>
</feature>
<proteinExistence type="predicted"/>
<gene>
    <name evidence="2" type="ORF">H9926_14345</name>
</gene>
<keyword evidence="1" id="KW-0175">Coiled coil</keyword>
<dbReference type="Proteomes" id="UP000823922">
    <property type="component" value="Unassembled WGS sequence"/>
</dbReference>
<dbReference type="Pfam" id="PF05597">
    <property type="entry name" value="Phasin"/>
    <property type="match status" value="1"/>
</dbReference>
<dbReference type="AlphaFoldDB" id="A0A9D2QL70"/>
<name>A0A9D2QL70_9FIRM</name>
<reference evidence="2" key="2">
    <citation type="submission" date="2021-04" db="EMBL/GenBank/DDBJ databases">
        <authorList>
            <person name="Gilroy R."/>
        </authorList>
    </citation>
    <scope>NUCLEOTIDE SEQUENCE</scope>
    <source>
        <strain evidence="2">ChiBcec1-1630</strain>
    </source>
</reference>
<dbReference type="InterPro" id="IPR008769">
    <property type="entry name" value="PhaF_PhaI"/>
</dbReference>
<evidence type="ECO:0000256" key="1">
    <source>
        <dbReference type="SAM" id="Coils"/>
    </source>
</evidence>
<dbReference type="EMBL" id="DWVS01000373">
    <property type="protein sequence ID" value="HJC89178.1"/>
    <property type="molecule type" value="Genomic_DNA"/>
</dbReference>
<organism evidence="2 3">
    <name type="scientific">Candidatus Eisenbergiella intestinigallinarum</name>
    <dbReference type="NCBI Taxonomy" id="2838549"/>
    <lineage>
        <taxon>Bacteria</taxon>
        <taxon>Bacillati</taxon>
        <taxon>Bacillota</taxon>
        <taxon>Clostridia</taxon>
        <taxon>Lachnospirales</taxon>
        <taxon>Lachnospiraceae</taxon>
        <taxon>Eisenbergiella</taxon>
    </lineage>
</organism>
<evidence type="ECO:0000313" key="3">
    <source>
        <dbReference type="Proteomes" id="UP000823922"/>
    </source>
</evidence>
<comment type="caution">
    <text evidence="2">The sequence shown here is derived from an EMBL/GenBank/DDBJ whole genome shotgun (WGS) entry which is preliminary data.</text>
</comment>
<reference evidence="2" key="1">
    <citation type="journal article" date="2021" name="PeerJ">
        <title>Extensive microbial diversity within the chicken gut microbiome revealed by metagenomics and culture.</title>
        <authorList>
            <person name="Gilroy R."/>
            <person name="Ravi A."/>
            <person name="Getino M."/>
            <person name="Pursley I."/>
            <person name="Horton D.L."/>
            <person name="Alikhan N.F."/>
            <person name="Baker D."/>
            <person name="Gharbi K."/>
            <person name="Hall N."/>
            <person name="Watson M."/>
            <person name="Adriaenssens E.M."/>
            <person name="Foster-Nyarko E."/>
            <person name="Jarju S."/>
            <person name="Secka A."/>
            <person name="Antonio M."/>
            <person name="Oren A."/>
            <person name="Chaudhuri R.R."/>
            <person name="La Ragione R."/>
            <person name="Hildebrand F."/>
            <person name="Pallen M.J."/>
        </authorList>
    </citation>
    <scope>NUCLEOTIDE SEQUENCE</scope>
    <source>
        <strain evidence="2">ChiBcec1-1630</strain>
    </source>
</reference>